<evidence type="ECO:0000256" key="3">
    <source>
        <dbReference type="ARBA" id="ARBA00022630"/>
    </source>
</evidence>
<dbReference type="PANTHER" id="PTHR19370:SF184">
    <property type="entry name" value="NADH-CYTOCHROME B5 REDUCTASE-LIKE"/>
    <property type="match status" value="1"/>
</dbReference>
<comment type="caution">
    <text evidence="8">The sequence shown here is derived from an EMBL/GenBank/DDBJ whole genome shotgun (WGS) entry which is preliminary data.</text>
</comment>
<dbReference type="SUPFAM" id="SSF63380">
    <property type="entry name" value="Riboflavin synthase domain-like"/>
    <property type="match status" value="1"/>
</dbReference>
<dbReference type="InterPro" id="IPR019180">
    <property type="entry name" value="Oxidoreductase-like_N"/>
</dbReference>
<dbReference type="Proteomes" id="UP001168990">
    <property type="component" value="Unassembled WGS sequence"/>
</dbReference>
<feature type="binding site" evidence="6">
    <location>
        <position position="123"/>
    </location>
    <ligand>
        <name>FAD</name>
        <dbReference type="ChEBI" id="CHEBI:57692"/>
    </ligand>
</feature>
<proteinExistence type="inferred from homology"/>
<dbReference type="PANTHER" id="PTHR19370">
    <property type="entry name" value="NADH-CYTOCHROME B5 REDUCTASE"/>
    <property type="match status" value="1"/>
</dbReference>
<dbReference type="InterPro" id="IPR017927">
    <property type="entry name" value="FAD-bd_FR_type"/>
</dbReference>
<accession>A0AA39KWB9</accession>
<evidence type="ECO:0000256" key="2">
    <source>
        <dbReference type="ARBA" id="ARBA00006105"/>
    </source>
</evidence>
<dbReference type="InterPro" id="IPR008333">
    <property type="entry name" value="Cbr1-like_FAD-bd_dom"/>
</dbReference>
<keyword evidence="4 6" id="KW-0274">FAD</keyword>
<reference evidence="8" key="2">
    <citation type="submission" date="2023-03" db="EMBL/GenBank/DDBJ databases">
        <authorList>
            <person name="Inwood S.N."/>
            <person name="Skelly J.G."/>
            <person name="Guhlin J."/>
            <person name="Harrop T.W.R."/>
            <person name="Goldson S.G."/>
            <person name="Dearden P.K."/>
        </authorList>
    </citation>
    <scope>NUCLEOTIDE SEQUENCE</scope>
    <source>
        <strain evidence="8">Irish</strain>
        <tissue evidence="8">Whole body</tissue>
    </source>
</reference>
<protein>
    <recommendedName>
        <fullName evidence="7">FAD-binding FR-type domain-containing protein</fullName>
    </recommendedName>
</protein>
<dbReference type="Pfam" id="PF00175">
    <property type="entry name" value="NAD_binding_1"/>
    <property type="match status" value="1"/>
</dbReference>
<dbReference type="InterPro" id="IPR017938">
    <property type="entry name" value="Riboflavin_synthase-like_b-brl"/>
</dbReference>
<dbReference type="Pfam" id="PF09791">
    <property type="entry name" value="Oxidored-like"/>
    <property type="match status" value="1"/>
</dbReference>
<name>A0AA39KWB9_9HYME</name>
<evidence type="ECO:0000313" key="8">
    <source>
        <dbReference type="EMBL" id="KAK0176097.1"/>
    </source>
</evidence>
<evidence type="ECO:0000256" key="6">
    <source>
        <dbReference type="PIRSR" id="PIRSR601834-1"/>
    </source>
</evidence>
<dbReference type="InterPro" id="IPR001834">
    <property type="entry name" value="CBR-like"/>
</dbReference>
<dbReference type="PROSITE" id="PS51384">
    <property type="entry name" value="FAD_FR"/>
    <property type="match status" value="1"/>
</dbReference>
<dbReference type="AlphaFoldDB" id="A0AA39KWB9"/>
<comment type="cofactor">
    <cofactor evidence="1 6">
        <name>FAD</name>
        <dbReference type="ChEBI" id="CHEBI:57692"/>
    </cofactor>
</comment>
<dbReference type="InterPro" id="IPR039261">
    <property type="entry name" value="FNR_nucleotide-bd"/>
</dbReference>
<sequence length="292" mass="34249">MNEINTFNDRPQTPDENNCCGNGCNPCIFDIHKQLLDKWNKKESIQRSERKNLLEPLSYKLFFIEEIKNINSDYVIIYLKYKDRYDSNGNIFLNAGEHVVINILSWSKPFTPIAWTNDTLTLLVRVYFNGVNTNKLKNIELNTEVRVRGPYGDFRYSRNTFKKIIMFGIGSGVAALYPIAKSIVNDELDETRIHLNLGFQSVDQVPLKQELKLLTDYWNVNCTIYITQKDKIQSLNGIYIIYEKINERIFKSVVDKYLYETTLILICGNDNFNKSLETWSKKYCHTNYHVFK</sequence>
<comment type="similarity">
    <text evidence="2">Belongs to the flavoprotein pyridine nucleotide cytochrome reductase family.</text>
</comment>
<dbReference type="SUPFAM" id="SSF52343">
    <property type="entry name" value="Ferredoxin reductase-like, C-terminal NADP-linked domain"/>
    <property type="match status" value="1"/>
</dbReference>
<dbReference type="EMBL" id="JAQQBS010000001">
    <property type="protein sequence ID" value="KAK0176097.1"/>
    <property type="molecule type" value="Genomic_DNA"/>
</dbReference>
<keyword evidence="5" id="KW-0560">Oxidoreductase</keyword>
<evidence type="ECO:0000256" key="5">
    <source>
        <dbReference type="ARBA" id="ARBA00023002"/>
    </source>
</evidence>
<dbReference type="GO" id="GO:0016491">
    <property type="term" value="F:oxidoreductase activity"/>
    <property type="evidence" value="ECO:0007669"/>
    <property type="project" value="UniProtKB-KW"/>
</dbReference>
<dbReference type="Gene3D" id="2.40.30.10">
    <property type="entry name" value="Translation factors"/>
    <property type="match status" value="1"/>
</dbReference>
<dbReference type="CDD" id="cd06183">
    <property type="entry name" value="cyt_b5_reduct_like"/>
    <property type="match status" value="1"/>
</dbReference>
<keyword evidence="9" id="KW-1185">Reference proteome</keyword>
<gene>
    <name evidence="8" type="ORF">PV328_000265</name>
</gene>
<feature type="domain" description="FAD-binding FR-type" evidence="7">
    <location>
        <begin position="57"/>
        <end position="157"/>
    </location>
</feature>
<dbReference type="Gene3D" id="3.40.50.80">
    <property type="entry name" value="Nucleotide-binding domain of ferredoxin-NADP reductase (FNR) module"/>
    <property type="match status" value="1"/>
</dbReference>
<dbReference type="Pfam" id="PF00970">
    <property type="entry name" value="FAD_binding_6"/>
    <property type="match status" value="1"/>
</dbReference>
<evidence type="ECO:0000256" key="4">
    <source>
        <dbReference type="ARBA" id="ARBA00022827"/>
    </source>
</evidence>
<feature type="binding site" evidence="6">
    <location>
        <position position="128"/>
    </location>
    <ligand>
        <name>FAD</name>
        <dbReference type="ChEBI" id="CHEBI:57692"/>
    </ligand>
</feature>
<evidence type="ECO:0000256" key="1">
    <source>
        <dbReference type="ARBA" id="ARBA00001974"/>
    </source>
</evidence>
<feature type="binding site" evidence="6">
    <location>
        <position position="109"/>
    </location>
    <ligand>
        <name>FAD</name>
        <dbReference type="ChEBI" id="CHEBI:57692"/>
    </ligand>
</feature>
<dbReference type="InterPro" id="IPR001433">
    <property type="entry name" value="OxRdtase_FAD/NAD-bd"/>
</dbReference>
<reference evidence="8" key="1">
    <citation type="journal article" date="2023" name="bioRxiv">
        <title>Scaffold-level genome assemblies of two parasitoid biocontrol wasps reveal the parthenogenesis mechanism and an associated novel virus.</title>
        <authorList>
            <person name="Inwood S."/>
            <person name="Skelly J."/>
            <person name="Guhlin J."/>
            <person name="Harrop T."/>
            <person name="Goldson S."/>
            <person name="Dearden P."/>
        </authorList>
    </citation>
    <scope>NUCLEOTIDE SEQUENCE</scope>
    <source>
        <strain evidence="8">Irish</strain>
        <tissue evidence="8">Whole body</tissue>
    </source>
</reference>
<keyword evidence="3 6" id="KW-0285">Flavoprotein</keyword>
<organism evidence="8 9">
    <name type="scientific">Microctonus aethiopoides</name>
    <dbReference type="NCBI Taxonomy" id="144406"/>
    <lineage>
        <taxon>Eukaryota</taxon>
        <taxon>Metazoa</taxon>
        <taxon>Ecdysozoa</taxon>
        <taxon>Arthropoda</taxon>
        <taxon>Hexapoda</taxon>
        <taxon>Insecta</taxon>
        <taxon>Pterygota</taxon>
        <taxon>Neoptera</taxon>
        <taxon>Endopterygota</taxon>
        <taxon>Hymenoptera</taxon>
        <taxon>Apocrita</taxon>
        <taxon>Ichneumonoidea</taxon>
        <taxon>Braconidae</taxon>
        <taxon>Euphorinae</taxon>
        <taxon>Microctonus</taxon>
    </lineage>
</organism>
<evidence type="ECO:0000313" key="9">
    <source>
        <dbReference type="Proteomes" id="UP001168990"/>
    </source>
</evidence>
<evidence type="ECO:0000259" key="7">
    <source>
        <dbReference type="PROSITE" id="PS51384"/>
    </source>
</evidence>